<dbReference type="SUPFAM" id="SSF55816">
    <property type="entry name" value="5'-nucleotidase (syn. UDP-sugar hydrolase), C-terminal domain"/>
    <property type="match status" value="1"/>
</dbReference>
<dbReference type="PANTHER" id="PTHR11575">
    <property type="entry name" value="5'-NUCLEOTIDASE-RELATED"/>
    <property type="match status" value="1"/>
</dbReference>
<dbReference type="AlphaFoldDB" id="X1F5I2"/>
<proteinExistence type="predicted"/>
<comment type="caution">
    <text evidence="2">The sequence shown here is derived from an EMBL/GenBank/DDBJ whole genome shotgun (WGS) entry which is preliminary data.</text>
</comment>
<dbReference type="PRINTS" id="PR01607">
    <property type="entry name" value="APYRASEFAMLY"/>
</dbReference>
<dbReference type="InterPro" id="IPR006179">
    <property type="entry name" value="5_nucleotidase/apyrase"/>
</dbReference>
<organism evidence="2">
    <name type="scientific">marine sediment metagenome</name>
    <dbReference type="NCBI Taxonomy" id="412755"/>
    <lineage>
        <taxon>unclassified sequences</taxon>
        <taxon>metagenomes</taxon>
        <taxon>ecological metagenomes</taxon>
    </lineage>
</organism>
<evidence type="ECO:0000313" key="2">
    <source>
        <dbReference type="EMBL" id="GAH24634.1"/>
    </source>
</evidence>
<gene>
    <name evidence="2" type="ORF">S03H2_07592</name>
</gene>
<feature type="domain" description="5'-Nucleotidase C-terminal" evidence="1">
    <location>
        <begin position="5"/>
        <end position="190"/>
    </location>
</feature>
<dbReference type="PANTHER" id="PTHR11575:SF24">
    <property type="entry name" value="5'-NUCLEOTIDASE"/>
    <property type="match status" value="1"/>
</dbReference>
<dbReference type="Pfam" id="PF02872">
    <property type="entry name" value="5_nucleotid_C"/>
    <property type="match status" value="1"/>
</dbReference>
<dbReference type="GO" id="GO:0009166">
    <property type="term" value="P:nucleotide catabolic process"/>
    <property type="evidence" value="ECO:0007669"/>
    <property type="project" value="InterPro"/>
</dbReference>
<evidence type="ECO:0000259" key="1">
    <source>
        <dbReference type="Pfam" id="PF02872"/>
    </source>
</evidence>
<name>X1F5I2_9ZZZZ</name>
<protein>
    <recommendedName>
        <fullName evidence="1">5'-Nucleotidase C-terminal domain-containing protein</fullName>
    </recommendedName>
</protein>
<dbReference type="EMBL" id="BARU01003528">
    <property type="protein sequence ID" value="GAH24634.1"/>
    <property type="molecule type" value="Genomic_DNA"/>
</dbReference>
<sequence length="232" mass="25289">RLGQVVGKSTVDLDARKDVVRSKESNLGNLIADSWLEWFTHADVALVNSGSIRGNKIYSAGPMTYLTVNEILAFRNEVMSVEMNGADLKQTLEISASALRIEGDGCPDTCRSGSGGFFQIGGLRITIDITKPPFCAVYSDRDVSKITNPGSRIVSTKVYRNGSWVPLDSSATYTVLVNGWTASGGDGHYIFLKEDISKENTTMFTTDILASNIQRHGTISPQVEGRINFLSR</sequence>
<feature type="non-terminal residue" evidence="2">
    <location>
        <position position="1"/>
    </location>
</feature>
<dbReference type="InterPro" id="IPR008334">
    <property type="entry name" value="5'-Nucleotdase_C"/>
</dbReference>
<reference evidence="2" key="1">
    <citation type="journal article" date="2014" name="Front. Microbiol.">
        <title>High frequency of phylogenetically diverse reductive dehalogenase-homologous genes in deep subseafloor sedimentary metagenomes.</title>
        <authorList>
            <person name="Kawai M."/>
            <person name="Futagami T."/>
            <person name="Toyoda A."/>
            <person name="Takaki Y."/>
            <person name="Nishi S."/>
            <person name="Hori S."/>
            <person name="Arai W."/>
            <person name="Tsubouchi T."/>
            <person name="Morono Y."/>
            <person name="Uchiyama I."/>
            <person name="Ito T."/>
            <person name="Fujiyama A."/>
            <person name="Inagaki F."/>
            <person name="Takami H."/>
        </authorList>
    </citation>
    <scope>NUCLEOTIDE SEQUENCE</scope>
    <source>
        <strain evidence="2">Expedition CK06-06</strain>
    </source>
</reference>
<dbReference type="GO" id="GO:0016787">
    <property type="term" value="F:hydrolase activity"/>
    <property type="evidence" value="ECO:0007669"/>
    <property type="project" value="InterPro"/>
</dbReference>
<dbReference type="InterPro" id="IPR036907">
    <property type="entry name" value="5'-Nucleotdase_C_sf"/>
</dbReference>
<dbReference type="Gene3D" id="3.90.780.10">
    <property type="entry name" value="5'-Nucleotidase, C-terminal domain"/>
    <property type="match status" value="1"/>
</dbReference>
<accession>X1F5I2</accession>